<keyword evidence="2 7" id="KW-0813">Transport</keyword>
<gene>
    <name evidence="9" type="ORF">IGS68_08105</name>
</gene>
<feature type="transmembrane region" description="Helical" evidence="7">
    <location>
        <begin position="95"/>
        <end position="116"/>
    </location>
</feature>
<keyword evidence="10" id="KW-1185">Reference proteome</keyword>
<dbReference type="CDD" id="cd06261">
    <property type="entry name" value="TM_PBP2"/>
    <property type="match status" value="1"/>
</dbReference>
<keyword evidence="4 7" id="KW-0812">Transmembrane</keyword>
<evidence type="ECO:0000256" key="4">
    <source>
        <dbReference type="ARBA" id="ARBA00022692"/>
    </source>
</evidence>
<dbReference type="InterPro" id="IPR000515">
    <property type="entry name" value="MetI-like"/>
</dbReference>
<reference evidence="9" key="1">
    <citation type="submission" date="2021-02" db="EMBL/GenBank/DDBJ databases">
        <title>Skermanella TT6 skin isolate.</title>
        <authorList>
            <person name="Lee K."/>
            <person name="Ganzorig M."/>
        </authorList>
    </citation>
    <scope>NUCLEOTIDE SEQUENCE</scope>
    <source>
        <strain evidence="9">TT6</strain>
    </source>
</reference>
<dbReference type="SUPFAM" id="SSF161098">
    <property type="entry name" value="MetI-like"/>
    <property type="match status" value="1"/>
</dbReference>
<evidence type="ECO:0000256" key="7">
    <source>
        <dbReference type="RuleBase" id="RU363032"/>
    </source>
</evidence>
<feature type="domain" description="ABC transmembrane type-1" evidence="8">
    <location>
        <begin position="58"/>
        <end position="240"/>
    </location>
</feature>
<evidence type="ECO:0000313" key="10">
    <source>
        <dbReference type="Proteomes" id="UP000595197"/>
    </source>
</evidence>
<keyword evidence="3" id="KW-1003">Cell membrane</keyword>
<evidence type="ECO:0000256" key="3">
    <source>
        <dbReference type="ARBA" id="ARBA00022475"/>
    </source>
</evidence>
<keyword evidence="6 7" id="KW-0472">Membrane</keyword>
<evidence type="ECO:0000256" key="6">
    <source>
        <dbReference type="ARBA" id="ARBA00023136"/>
    </source>
</evidence>
<dbReference type="PANTHER" id="PTHR30151:SF38">
    <property type="entry name" value="ALIPHATIC SULFONATES TRANSPORT PERMEASE PROTEIN SSUC-RELATED"/>
    <property type="match status" value="1"/>
</dbReference>
<keyword evidence="5 7" id="KW-1133">Transmembrane helix</keyword>
<feature type="transmembrane region" description="Helical" evidence="7">
    <location>
        <begin position="210"/>
        <end position="234"/>
    </location>
</feature>
<dbReference type="Gene3D" id="1.10.3720.10">
    <property type="entry name" value="MetI-like"/>
    <property type="match status" value="1"/>
</dbReference>
<evidence type="ECO:0000256" key="2">
    <source>
        <dbReference type="ARBA" id="ARBA00022448"/>
    </source>
</evidence>
<name>A0ABX7BAK6_9PROT</name>
<dbReference type="PROSITE" id="PS50928">
    <property type="entry name" value="ABC_TM1"/>
    <property type="match status" value="1"/>
</dbReference>
<dbReference type="Proteomes" id="UP000595197">
    <property type="component" value="Chromosome"/>
</dbReference>
<protein>
    <submittedName>
        <fullName evidence="9">ABC transporter permease subunit</fullName>
    </submittedName>
</protein>
<evidence type="ECO:0000256" key="1">
    <source>
        <dbReference type="ARBA" id="ARBA00004651"/>
    </source>
</evidence>
<dbReference type="InterPro" id="IPR035906">
    <property type="entry name" value="MetI-like_sf"/>
</dbReference>
<proteinExistence type="inferred from homology"/>
<accession>A0ABX7BAK6</accession>
<feature type="transmembrane region" description="Helical" evidence="7">
    <location>
        <begin position="55"/>
        <end position="83"/>
    </location>
</feature>
<dbReference type="PANTHER" id="PTHR30151">
    <property type="entry name" value="ALKANE SULFONATE ABC TRANSPORTER-RELATED, MEMBRANE SUBUNIT"/>
    <property type="match status" value="1"/>
</dbReference>
<organism evidence="9 10">
    <name type="scientific">Skermanella cutis</name>
    <dbReference type="NCBI Taxonomy" id="2775420"/>
    <lineage>
        <taxon>Bacteria</taxon>
        <taxon>Pseudomonadati</taxon>
        <taxon>Pseudomonadota</taxon>
        <taxon>Alphaproteobacteria</taxon>
        <taxon>Rhodospirillales</taxon>
        <taxon>Azospirillaceae</taxon>
        <taxon>Skermanella</taxon>
    </lineage>
</organism>
<dbReference type="Pfam" id="PF00528">
    <property type="entry name" value="BPD_transp_1"/>
    <property type="match status" value="1"/>
</dbReference>
<evidence type="ECO:0000313" key="9">
    <source>
        <dbReference type="EMBL" id="QQP91159.1"/>
    </source>
</evidence>
<sequence length="251" mass="27313">MILPKVGRLPAHILSLLVLVALWQAASIATASRLLPGPAAVAARLMDEILRGGLLFDLAVTLGRVCASFVIAMAIGTALGIAMGRLRLLDRLLDGWLVLFLNVPALVTIILAYVWFGLTEAAAISAVAVNKIPNVVVTLREGARALDRDYLEMAEAYRLGPAKTLRHIVLPQLYPFLLAAARSGLALIWKIVLVVELLGRSNGMGFQLQVLFQLFDVTGILSYTAAFIIVVQVIEFAVLQPLEIRASRWRR</sequence>
<evidence type="ECO:0000256" key="5">
    <source>
        <dbReference type="ARBA" id="ARBA00022989"/>
    </source>
</evidence>
<comment type="similarity">
    <text evidence="7">Belongs to the binding-protein-dependent transport system permease family.</text>
</comment>
<comment type="subcellular location">
    <subcellularLocation>
        <location evidence="1 7">Cell membrane</location>
        <topology evidence="1 7">Multi-pass membrane protein</topology>
    </subcellularLocation>
</comment>
<dbReference type="RefSeq" id="WP_201078782.1">
    <property type="nucleotide sequence ID" value="NZ_CP067420.1"/>
</dbReference>
<evidence type="ECO:0000259" key="8">
    <source>
        <dbReference type="PROSITE" id="PS50928"/>
    </source>
</evidence>
<dbReference type="EMBL" id="CP067420">
    <property type="protein sequence ID" value="QQP91159.1"/>
    <property type="molecule type" value="Genomic_DNA"/>
</dbReference>